<accession>A0A3A8P359</accession>
<comment type="caution">
    <text evidence="2">The sequence shown here is derived from an EMBL/GenBank/DDBJ whole genome shotgun (WGS) entry which is preliminary data.</text>
</comment>
<dbReference type="PROSITE" id="PS51257">
    <property type="entry name" value="PROKAR_LIPOPROTEIN"/>
    <property type="match status" value="1"/>
</dbReference>
<feature type="signal peptide" evidence="1">
    <location>
        <begin position="1"/>
        <end position="24"/>
    </location>
</feature>
<dbReference type="OrthoDB" id="5242130at2"/>
<evidence type="ECO:0000313" key="2">
    <source>
        <dbReference type="EMBL" id="RKH47805.1"/>
    </source>
</evidence>
<sequence length="493" mass="52225">MRIGKGIALAWLGLAVAGCGGVQADEAPRPLPVEDSREVTAQACPPGVASRVRVVTPPGATRRDSLAYLTDVQGTLYFITNLPDEGVVLWRSNGTEAGTVPVRAFPPGAQLTDLVAVGPRLFFRAYAPETGTELWISDGTSAGTRLVEDITPGGNGSLLSNLSAVNGRLVFFRVVPATPTEAYRLEMWRSDGTAAGTLRVRNFGDAFELSFRTLQVSDALLFFLSGETGTTLWRTDGTLAGTTAVKRLDAGAVPVVAVGRAGNLGLFILDDGPNHEVWRTNGTATGTLRLDAFSRPVGLLGAVGPYVYLSSVDMDTRRLRIDRLSLGGGGKTAITTLPNPYSQYEFAYPYVQQTTVSGGEIYFSVAISSEGPAPVDVALWVTNGTATGTRTLFRQLSRNDEYASPVFATGTGVVLFTGSPEGGSTEPWFTRGTAATTGQLADVYPGPWGSGADDFTRVGNRVYFSAFDDTSQRQLWSVPASFTCPPGPTAPQE</sequence>
<evidence type="ECO:0008006" key="4">
    <source>
        <dbReference type="Google" id="ProtNLM"/>
    </source>
</evidence>
<evidence type="ECO:0000313" key="3">
    <source>
        <dbReference type="Proteomes" id="UP000273405"/>
    </source>
</evidence>
<protein>
    <recommendedName>
        <fullName evidence="4">Hyalin</fullName>
    </recommendedName>
</protein>
<dbReference type="EMBL" id="RAWG01000006">
    <property type="protein sequence ID" value="RKH47805.1"/>
    <property type="molecule type" value="Genomic_DNA"/>
</dbReference>
<reference evidence="3" key="1">
    <citation type="submission" date="2018-09" db="EMBL/GenBank/DDBJ databases">
        <authorList>
            <person name="Livingstone P.G."/>
            <person name="Whitworth D.E."/>
        </authorList>
    </citation>
    <scope>NUCLEOTIDE SEQUENCE [LARGE SCALE GENOMIC DNA]</scope>
    <source>
        <strain evidence="3">CA040B</strain>
    </source>
</reference>
<feature type="chain" id="PRO_5017188529" description="Hyalin" evidence="1">
    <location>
        <begin position="25"/>
        <end position="493"/>
    </location>
</feature>
<keyword evidence="1" id="KW-0732">Signal</keyword>
<dbReference type="RefSeq" id="WP_120623566.1">
    <property type="nucleotide sequence ID" value="NZ_RAWG01000006.1"/>
</dbReference>
<organism evidence="2 3">
    <name type="scientific">Corallococcus sicarius</name>
    <dbReference type="NCBI Taxonomy" id="2316726"/>
    <lineage>
        <taxon>Bacteria</taxon>
        <taxon>Pseudomonadati</taxon>
        <taxon>Myxococcota</taxon>
        <taxon>Myxococcia</taxon>
        <taxon>Myxococcales</taxon>
        <taxon>Cystobacterineae</taxon>
        <taxon>Myxococcaceae</taxon>
        <taxon>Corallococcus</taxon>
    </lineage>
</organism>
<dbReference type="AlphaFoldDB" id="A0A3A8P359"/>
<proteinExistence type="predicted"/>
<dbReference type="Proteomes" id="UP000273405">
    <property type="component" value="Unassembled WGS sequence"/>
</dbReference>
<gene>
    <name evidence="2" type="ORF">D7X12_01985</name>
</gene>
<evidence type="ECO:0000256" key="1">
    <source>
        <dbReference type="SAM" id="SignalP"/>
    </source>
</evidence>
<keyword evidence="3" id="KW-1185">Reference proteome</keyword>
<name>A0A3A8P359_9BACT</name>